<gene>
    <name evidence="4" type="ORF">WG66_17328</name>
    <name evidence="5" type="ORF">WG66_3022</name>
    <name evidence="6" type="ORF">WG66_414</name>
</gene>
<keyword evidence="2" id="KW-1133">Transmembrane helix</keyword>
<dbReference type="Proteomes" id="UP000054988">
    <property type="component" value="Unassembled WGS sequence"/>
</dbReference>
<keyword evidence="3" id="KW-0732">Signal</keyword>
<accession>A0A0W0G774</accession>
<reference evidence="5 7" key="1">
    <citation type="submission" date="2015-12" db="EMBL/GenBank/DDBJ databases">
        <title>Draft genome sequence of Moniliophthora roreri, the causal agent of frosty pod rot of cacao.</title>
        <authorList>
            <person name="Aime M.C."/>
            <person name="Diaz-Valderrama J.R."/>
            <person name="Kijpornyongpan T."/>
            <person name="Phillips-Mora W."/>
        </authorList>
    </citation>
    <scope>NUCLEOTIDE SEQUENCE [LARGE SCALE GENOMIC DNA]</scope>
    <source>
        <strain evidence="5 7">MCA 2952</strain>
    </source>
</reference>
<keyword evidence="2" id="KW-0472">Membrane</keyword>
<feature type="chain" id="PRO_5007439879" description="Glycoside hydrolase family 76 protein" evidence="3">
    <location>
        <begin position="29"/>
        <end position="486"/>
    </location>
</feature>
<feature type="compositionally biased region" description="Basic and acidic residues" evidence="1">
    <location>
        <begin position="458"/>
        <end position="472"/>
    </location>
</feature>
<proteinExistence type="predicted"/>
<evidence type="ECO:0000313" key="5">
    <source>
        <dbReference type="EMBL" id="KTB44400.1"/>
    </source>
</evidence>
<feature type="compositionally biased region" description="Polar residues" evidence="1">
    <location>
        <begin position="318"/>
        <end position="335"/>
    </location>
</feature>
<feature type="region of interest" description="Disordered" evidence="1">
    <location>
        <begin position="370"/>
        <end position="486"/>
    </location>
</feature>
<feature type="region of interest" description="Disordered" evidence="1">
    <location>
        <begin position="315"/>
        <end position="335"/>
    </location>
</feature>
<evidence type="ECO:0000256" key="1">
    <source>
        <dbReference type="SAM" id="MobiDB-lite"/>
    </source>
</evidence>
<evidence type="ECO:0000313" key="7">
    <source>
        <dbReference type="Proteomes" id="UP000054988"/>
    </source>
</evidence>
<evidence type="ECO:0000256" key="3">
    <source>
        <dbReference type="SAM" id="SignalP"/>
    </source>
</evidence>
<feature type="compositionally biased region" description="Basic and acidic residues" evidence="1">
    <location>
        <begin position="408"/>
        <end position="424"/>
    </location>
</feature>
<evidence type="ECO:0000256" key="2">
    <source>
        <dbReference type="SAM" id="Phobius"/>
    </source>
</evidence>
<protein>
    <recommendedName>
        <fullName evidence="8">Glycoside hydrolase family 76 protein</fullName>
    </recommendedName>
</protein>
<dbReference type="EMBL" id="LATX01002398">
    <property type="protein sequence ID" value="KTB30112.1"/>
    <property type="molecule type" value="Genomic_DNA"/>
</dbReference>
<dbReference type="EMBL" id="LATX01000177">
    <property type="protein sequence ID" value="KTB47009.1"/>
    <property type="molecule type" value="Genomic_DNA"/>
</dbReference>
<evidence type="ECO:0008006" key="8">
    <source>
        <dbReference type="Google" id="ProtNLM"/>
    </source>
</evidence>
<keyword evidence="2" id="KW-0812">Transmembrane</keyword>
<sequence>MTPSQRHSTLLVLVLGFGSLRTTSLVSAQGLVSSADWRKPNITTPLSERVEIAAMALEVSISNLDPSEDSFFPFPVLLHNQLSEFDVLANQTRYHDRVIYWLRQINEVGRTAVNAYRAYKDASLLNLAEEMWNRAHSFVITESNAGVVLNSFMCTDVIDVTGEVPEITREFRDSMVGGVFFDQNHTDTYTGDANGKVIFCETLLRQAVSMSTNQIGSWLQDDGVFTERAITSTSENFAHSIGVVARRNVAFPNLALYANDLLSVQYNAILEQATEGGNGIYGGLWTGPPSSKFQRWFQSSACYVLMAAIALPEKGSSTKDTGTDSPTSSVPNPTKQNFPVGGIVGVVVGAVLILALTAFLFRLWKRQTTAETVTEKSDTDSDGMIPVPFMDKPNTKRPSKILNGQHPITDETGPRTRSDGHIVPRLEANSQRNMDQYGTEELDNVQEMSRSGTRHPRRHEDSGWRPDPRLDSESFDDLPPTYENAL</sequence>
<feature type="transmembrane region" description="Helical" evidence="2">
    <location>
        <begin position="338"/>
        <end position="361"/>
    </location>
</feature>
<dbReference type="EMBL" id="LATX01000933">
    <property type="protein sequence ID" value="KTB44400.1"/>
    <property type="molecule type" value="Genomic_DNA"/>
</dbReference>
<comment type="caution">
    <text evidence="5">The sequence shown here is derived from an EMBL/GenBank/DDBJ whole genome shotgun (WGS) entry which is preliminary data.</text>
</comment>
<feature type="signal peptide" evidence="3">
    <location>
        <begin position="1"/>
        <end position="28"/>
    </location>
</feature>
<evidence type="ECO:0000313" key="4">
    <source>
        <dbReference type="EMBL" id="KTB30112.1"/>
    </source>
</evidence>
<organism evidence="5 7">
    <name type="scientific">Moniliophthora roreri</name>
    <name type="common">Frosty pod rot fungus</name>
    <name type="synonym">Monilia roreri</name>
    <dbReference type="NCBI Taxonomy" id="221103"/>
    <lineage>
        <taxon>Eukaryota</taxon>
        <taxon>Fungi</taxon>
        <taxon>Dikarya</taxon>
        <taxon>Basidiomycota</taxon>
        <taxon>Agaricomycotina</taxon>
        <taxon>Agaricomycetes</taxon>
        <taxon>Agaricomycetidae</taxon>
        <taxon>Agaricales</taxon>
        <taxon>Marasmiineae</taxon>
        <taxon>Marasmiaceae</taxon>
        <taxon>Moniliophthora</taxon>
    </lineage>
</organism>
<name>A0A0W0G774_MONRR</name>
<dbReference type="AlphaFoldDB" id="A0A0W0G774"/>
<evidence type="ECO:0000313" key="6">
    <source>
        <dbReference type="EMBL" id="KTB47009.1"/>
    </source>
</evidence>